<dbReference type="EMBL" id="SIRE01000007">
    <property type="protein sequence ID" value="TBL79432.1"/>
    <property type="molecule type" value="Genomic_DNA"/>
</dbReference>
<feature type="transmembrane region" description="Helical" evidence="7">
    <location>
        <begin position="71"/>
        <end position="90"/>
    </location>
</feature>
<feature type="transmembrane region" description="Helical" evidence="7">
    <location>
        <begin position="192"/>
        <end position="217"/>
    </location>
</feature>
<accession>A0A4V2J4E1</accession>
<name>A0A4V2J4E1_9BACL</name>
<evidence type="ECO:0000256" key="5">
    <source>
        <dbReference type="ARBA" id="ARBA00022989"/>
    </source>
</evidence>
<feature type="transmembrane region" description="Helical" evidence="7">
    <location>
        <begin position="288"/>
        <end position="307"/>
    </location>
</feature>
<feature type="domain" description="EamA" evidence="8">
    <location>
        <begin position="162"/>
        <end position="298"/>
    </location>
</feature>
<proteinExistence type="inferred from homology"/>
<evidence type="ECO:0000256" key="4">
    <source>
        <dbReference type="ARBA" id="ARBA00022692"/>
    </source>
</evidence>
<dbReference type="SUPFAM" id="SSF103481">
    <property type="entry name" value="Multidrug resistance efflux transporter EmrE"/>
    <property type="match status" value="2"/>
</dbReference>
<evidence type="ECO:0000256" key="2">
    <source>
        <dbReference type="ARBA" id="ARBA00007362"/>
    </source>
</evidence>
<feature type="domain" description="EamA" evidence="8">
    <location>
        <begin position="9"/>
        <end position="146"/>
    </location>
</feature>
<comment type="subcellular location">
    <subcellularLocation>
        <location evidence="1">Cell membrane</location>
        <topology evidence="1">Multi-pass membrane protein</topology>
    </subcellularLocation>
</comment>
<keyword evidence="10" id="KW-1185">Reference proteome</keyword>
<comment type="caution">
    <text evidence="9">The sequence shown here is derived from an EMBL/GenBank/DDBJ whole genome shotgun (WGS) entry which is preliminary data.</text>
</comment>
<keyword evidence="6 7" id="KW-0472">Membrane</keyword>
<dbReference type="GO" id="GO:0005886">
    <property type="term" value="C:plasma membrane"/>
    <property type="evidence" value="ECO:0007669"/>
    <property type="project" value="UniProtKB-SubCell"/>
</dbReference>
<gene>
    <name evidence="9" type="ORF">EYB31_10985</name>
</gene>
<feature type="transmembrane region" description="Helical" evidence="7">
    <location>
        <begin position="102"/>
        <end position="122"/>
    </location>
</feature>
<feature type="transmembrane region" description="Helical" evidence="7">
    <location>
        <begin position="229"/>
        <end position="250"/>
    </location>
</feature>
<evidence type="ECO:0000256" key="6">
    <source>
        <dbReference type="ARBA" id="ARBA00023136"/>
    </source>
</evidence>
<evidence type="ECO:0000256" key="7">
    <source>
        <dbReference type="SAM" id="Phobius"/>
    </source>
</evidence>
<feature type="transmembrane region" description="Helical" evidence="7">
    <location>
        <begin position="129"/>
        <end position="147"/>
    </location>
</feature>
<evidence type="ECO:0000256" key="1">
    <source>
        <dbReference type="ARBA" id="ARBA00004651"/>
    </source>
</evidence>
<dbReference type="AlphaFoldDB" id="A0A4V2J4E1"/>
<sequence length="331" mass="34928">MSNSNSRWIGLACSIFSGIAFGAQFPVAAHTLKSVSPMYFVGIRYLLAALVFVPLLALTEGKDAFRLEGKGWLVWLYGTLAFTGYNGLVFAGQRLAGPSGPILSSVMMGFMPLITALILLIWKGIRLSPLTLLFIVIGLTGVFLVATKGDVKTIAPGGAALWAVLLMLASVVCWAIYTIGASMFPSWSPLRYTALTCMLGTVSNIALTAAGTPMGWFVMPAWHDLTANIWHFLYMALIAGVAAVLSWNIACKKMSPVDASLVLNNIVPVVSALITALIGYSIGMPELYGIALTLIAMIANNVAGRYGKKSVTAADGKSGLAKQAGGIGKNT</sequence>
<evidence type="ECO:0000313" key="10">
    <source>
        <dbReference type="Proteomes" id="UP000293142"/>
    </source>
</evidence>
<feature type="transmembrane region" description="Helical" evidence="7">
    <location>
        <begin position="262"/>
        <end position="282"/>
    </location>
</feature>
<dbReference type="OrthoDB" id="4167046at2"/>
<dbReference type="InterPro" id="IPR000620">
    <property type="entry name" value="EamA_dom"/>
</dbReference>
<evidence type="ECO:0000259" key="8">
    <source>
        <dbReference type="Pfam" id="PF00892"/>
    </source>
</evidence>
<dbReference type="InterPro" id="IPR037185">
    <property type="entry name" value="EmrE-like"/>
</dbReference>
<feature type="transmembrane region" description="Helical" evidence="7">
    <location>
        <begin position="159"/>
        <end position="180"/>
    </location>
</feature>
<dbReference type="RefSeq" id="WP_131013376.1">
    <property type="nucleotide sequence ID" value="NZ_SIRE01000007.1"/>
</dbReference>
<dbReference type="PANTHER" id="PTHR32322:SF18">
    <property type="entry name" value="S-ADENOSYLMETHIONINE_S-ADENOSYLHOMOCYSTEINE TRANSPORTER"/>
    <property type="match status" value="1"/>
</dbReference>
<dbReference type="Proteomes" id="UP000293142">
    <property type="component" value="Unassembled WGS sequence"/>
</dbReference>
<reference evidence="9 10" key="1">
    <citation type="submission" date="2019-02" db="EMBL/GenBank/DDBJ databases">
        <title>Paenibacillus sp. nov., isolated from surface-sterilized tissue of Thalictrum simplex L.</title>
        <authorList>
            <person name="Tuo L."/>
        </authorList>
    </citation>
    <scope>NUCLEOTIDE SEQUENCE [LARGE SCALE GENOMIC DNA]</scope>
    <source>
        <strain evidence="9 10">N2SHLJ1</strain>
    </source>
</reference>
<protein>
    <submittedName>
        <fullName evidence="9">DMT family transporter</fullName>
    </submittedName>
</protein>
<keyword evidence="4 7" id="KW-0812">Transmembrane</keyword>
<dbReference type="InterPro" id="IPR050638">
    <property type="entry name" value="AA-Vitamin_Transporters"/>
</dbReference>
<evidence type="ECO:0000256" key="3">
    <source>
        <dbReference type="ARBA" id="ARBA00022475"/>
    </source>
</evidence>
<keyword evidence="3" id="KW-1003">Cell membrane</keyword>
<feature type="transmembrane region" description="Helical" evidence="7">
    <location>
        <begin position="39"/>
        <end position="59"/>
    </location>
</feature>
<organism evidence="9 10">
    <name type="scientific">Paenibacillus thalictri</name>
    <dbReference type="NCBI Taxonomy" id="2527873"/>
    <lineage>
        <taxon>Bacteria</taxon>
        <taxon>Bacillati</taxon>
        <taxon>Bacillota</taxon>
        <taxon>Bacilli</taxon>
        <taxon>Bacillales</taxon>
        <taxon>Paenibacillaceae</taxon>
        <taxon>Paenibacillus</taxon>
    </lineage>
</organism>
<evidence type="ECO:0000313" key="9">
    <source>
        <dbReference type="EMBL" id="TBL79432.1"/>
    </source>
</evidence>
<comment type="similarity">
    <text evidence="2">Belongs to the EamA transporter family.</text>
</comment>
<keyword evidence="5 7" id="KW-1133">Transmembrane helix</keyword>
<dbReference type="Pfam" id="PF00892">
    <property type="entry name" value="EamA"/>
    <property type="match status" value="2"/>
</dbReference>
<dbReference type="PANTHER" id="PTHR32322">
    <property type="entry name" value="INNER MEMBRANE TRANSPORTER"/>
    <property type="match status" value="1"/>
</dbReference>